<keyword evidence="2" id="KW-1185">Reference proteome</keyword>
<dbReference type="Proteomes" id="UP001629235">
    <property type="component" value="Unassembled WGS sequence"/>
</dbReference>
<name>A0ACC7NMV5_9BURK</name>
<organism evidence="1 2">
    <name type="scientific">Paraburkholderia rhynchosiae</name>
    <dbReference type="NCBI Taxonomy" id="487049"/>
    <lineage>
        <taxon>Bacteria</taxon>
        <taxon>Pseudomonadati</taxon>
        <taxon>Pseudomonadota</taxon>
        <taxon>Betaproteobacteria</taxon>
        <taxon>Burkholderiales</taxon>
        <taxon>Burkholderiaceae</taxon>
        <taxon>Paraburkholderia</taxon>
    </lineage>
</organism>
<sequence>MKPSKANVKAHLDKIREVIKADKTTKQANLIRVLNPVLRGSANYHGHVVVKETTPIHRHIKIRANANPHDPEGEHYFESRWATKRQNS</sequence>
<comment type="caution">
    <text evidence="1">The sequence shown here is derived from an EMBL/GenBank/DDBJ whole genome shotgun (WGS) entry which is preliminary data.</text>
</comment>
<evidence type="ECO:0000313" key="1">
    <source>
        <dbReference type="EMBL" id="MFM0108606.1"/>
    </source>
</evidence>
<gene>
    <name evidence="1" type="ORF">PQR01_35630</name>
</gene>
<dbReference type="EMBL" id="JAQQDW010000127">
    <property type="protein sequence ID" value="MFM0108606.1"/>
    <property type="molecule type" value="Genomic_DNA"/>
</dbReference>
<accession>A0ACC7NMV5</accession>
<reference evidence="1 2" key="1">
    <citation type="journal article" date="2024" name="Chem. Sci.">
        <title>Discovery of megapolipeptins by genome mining of a Burkholderiales bacteria collection.</title>
        <authorList>
            <person name="Paulo B.S."/>
            <person name="Recchia M.J.J."/>
            <person name="Lee S."/>
            <person name="Fergusson C.H."/>
            <person name="Romanowski S.B."/>
            <person name="Hernandez A."/>
            <person name="Krull N."/>
            <person name="Liu D.Y."/>
            <person name="Cavanagh H."/>
            <person name="Bos A."/>
            <person name="Gray C.A."/>
            <person name="Murphy B.T."/>
            <person name="Linington R.G."/>
            <person name="Eustaquio A.S."/>
        </authorList>
    </citation>
    <scope>NUCLEOTIDE SEQUENCE [LARGE SCALE GENOMIC DNA]</scope>
    <source>
        <strain evidence="1 2">RL18-126-BIB-B</strain>
    </source>
</reference>
<protein>
    <submittedName>
        <fullName evidence="1">Group II intron maturase-specific domain-containing protein</fullName>
    </submittedName>
</protein>
<evidence type="ECO:0000313" key="2">
    <source>
        <dbReference type="Proteomes" id="UP001629235"/>
    </source>
</evidence>
<proteinExistence type="predicted"/>